<dbReference type="EMBL" id="JBBPBF010000036">
    <property type="protein sequence ID" value="KAK7607475.1"/>
    <property type="molecule type" value="Genomic_DNA"/>
</dbReference>
<dbReference type="Proteomes" id="UP001367316">
    <property type="component" value="Unassembled WGS sequence"/>
</dbReference>
<name>A0ABR1MWZ7_9PEZI</name>
<sequence length="155" mass="17948">MSPSFVVVKVLSSSTLLPRLLLHPYPSHSFIHQPQPQPGRLYFLRRNFLLLFFFFFFPPSPPHLHPTVVFRNQSSSRAHLSTLLNRAAASPFLSPHNRRYHKHGCEIKTMLQQETPMTKRPSYPILSFPFTSFPIQSNASGPTEKYQEKLLRSFV</sequence>
<keyword evidence="2" id="KW-1185">Reference proteome</keyword>
<gene>
    <name evidence="1" type="ORF">JOL62DRAFT_271246</name>
</gene>
<reference evidence="1 2" key="1">
    <citation type="submission" date="2024-04" db="EMBL/GenBank/DDBJ databases">
        <title>Phyllosticta paracitricarpa is synonymous to the EU quarantine fungus P. citricarpa based on phylogenomic analyses.</title>
        <authorList>
            <consortium name="Lawrence Berkeley National Laboratory"/>
            <person name="Van ingen-buijs V.A."/>
            <person name="Van westerhoven A.C."/>
            <person name="Haridas S."/>
            <person name="Skiadas P."/>
            <person name="Martin F."/>
            <person name="Groenewald J.Z."/>
            <person name="Crous P.W."/>
            <person name="Seidl M.F."/>
        </authorList>
    </citation>
    <scope>NUCLEOTIDE SEQUENCE [LARGE SCALE GENOMIC DNA]</scope>
    <source>
        <strain evidence="1 2">CBS 141358</strain>
    </source>
</reference>
<accession>A0ABR1MWZ7</accession>
<proteinExistence type="predicted"/>
<evidence type="ECO:0000313" key="1">
    <source>
        <dbReference type="EMBL" id="KAK7607475.1"/>
    </source>
</evidence>
<evidence type="ECO:0000313" key="2">
    <source>
        <dbReference type="Proteomes" id="UP001367316"/>
    </source>
</evidence>
<comment type="caution">
    <text evidence="1">The sequence shown here is derived from an EMBL/GenBank/DDBJ whole genome shotgun (WGS) entry which is preliminary data.</text>
</comment>
<organism evidence="1 2">
    <name type="scientific">Phyllosticta paracitricarpa</name>
    <dbReference type="NCBI Taxonomy" id="2016321"/>
    <lineage>
        <taxon>Eukaryota</taxon>
        <taxon>Fungi</taxon>
        <taxon>Dikarya</taxon>
        <taxon>Ascomycota</taxon>
        <taxon>Pezizomycotina</taxon>
        <taxon>Dothideomycetes</taxon>
        <taxon>Dothideomycetes incertae sedis</taxon>
        <taxon>Botryosphaeriales</taxon>
        <taxon>Phyllostictaceae</taxon>
        <taxon>Phyllosticta</taxon>
    </lineage>
</organism>
<protein>
    <submittedName>
        <fullName evidence="1">Uncharacterized protein</fullName>
    </submittedName>
</protein>